<evidence type="ECO:0000313" key="4">
    <source>
        <dbReference type="Proteomes" id="UP000799776"/>
    </source>
</evidence>
<accession>A0A9P4LWV6</accession>
<keyword evidence="4" id="KW-1185">Reference proteome</keyword>
<dbReference type="PANTHER" id="PTHR31902">
    <property type="entry name" value="ACTIN PATCHES DISTAL PROTEIN 1"/>
    <property type="match status" value="1"/>
</dbReference>
<name>A0A9P4LWV6_9PEZI</name>
<dbReference type="InterPro" id="IPR009737">
    <property type="entry name" value="Aim32/Apd1-like"/>
</dbReference>
<comment type="caution">
    <text evidence="3">The sequence shown here is derived from an EMBL/GenBank/DDBJ whole genome shotgun (WGS) entry which is preliminary data.</text>
</comment>
<dbReference type="EMBL" id="ML978742">
    <property type="protein sequence ID" value="KAF2084388.1"/>
    <property type="molecule type" value="Genomic_DNA"/>
</dbReference>
<evidence type="ECO:0000256" key="2">
    <source>
        <dbReference type="ARBA" id="ARBA00040895"/>
    </source>
</evidence>
<evidence type="ECO:0000256" key="1">
    <source>
        <dbReference type="ARBA" id="ARBA00038208"/>
    </source>
</evidence>
<evidence type="ECO:0000313" key="3">
    <source>
        <dbReference type="EMBL" id="KAF2084388.1"/>
    </source>
</evidence>
<comment type="similarity">
    <text evidence="1">Belongs to the AIM32 family.</text>
</comment>
<dbReference type="CDD" id="cd03062">
    <property type="entry name" value="TRX_Fd_Sucrase"/>
    <property type="match status" value="1"/>
</dbReference>
<sequence length="342" mass="37949">MSLLRRTRCSLFSSSLTRSLRRQASTRARLNIPSAASSRYPVIESCPSPTCACQPHPTEAEMQGNKIDREANLYGSMAAYAEQILISTGKDDWKSRIEEDEDGEMVRQVKKVLGRDGPLEDPFHNVMITTSSFPPTSSAAASAFLFPSFRYIPSIPLDTEHVSDLIKGFVKPINLNDQQKKFHPPEKQKDLVRDEALQSKFSGVREVDEIVVLICGHGGRDLRCGVLAPLLRAEFKEKLEMKGIPIRSQPVLSVPQDEMSKPKASIGSISHIGGHKWAGNVIIYIPKTLRAINHPLAGKGIWYGRVGPEQVEGIVEETIVQGKIIKELFRGGIEDNEPRTLI</sequence>
<protein>
    <recommendedName>
        <fullName evidence="2">Altered inheritance of mitochondria protein 32</fullName>
    </recommendedName>
</protein>
<dbReference type="InterPro" id="IPR036249">
    <property type="entry name" value="Thioredoxin-like_sf"/>
</dbReference>
<dbReference type="OrthoDB" id="10253744at2759"/>
<organism evidence="3 4">
    <name type="scientific">Saccharata proteae CBS 121410</name>
    <dbReference type="NCBI Taxonomy" id="1314787"/>
    <lineage>
        <taxon>Eukaryota</taxon>
        <taxon>Fungi</taxon>
        <taxon>Dikarya</taxon>
        <taxon>Ascomycota</taxon>
        <taxon>Pezizomycotina</taxon>
        <taxon>Dothideomycetes</taxon>
        <taxon>Dothideomycetes incertae sedis</taxon>
        <taxon>Botryosphaeriales</taxon>
        <taxon>Saccharataceae</taxon>
        <taxon>Saccharata</taxon>
    </lineage>
</organism>
<dbReference type="SUPFAM" id="SSF52833">
    <property type="entry name" value="Thioredoxin-like"/>
    <property type="match status" value="1"/>
</dbReference>
<dbReference type="AlphaFoldDB" id="A0A9P4LWV6"/>
<reference evidence="3" key="1">
    <citation type="journal article" date="2020" name="Stud. Mycol.">
        <title>101 Dothideomycetes genomes: a test case for predicting lifestyles and emergence of pathogens.</title>
        <authorList>
            <person name="Haridas S."/>
            <person name="Albert R."/>
            <person name="Binder M."/>
            <person name="Bloem J."/>
            <person name="Labutti K."/>
            <person name="Salamov A."/>
            <person name="Andreopoulos B."/>
            <person name="Baker S."/>
            <person name="Barry K."/>
            <person name="Bills G."/>
            <person name="Bluhm B."/>
            <person name="Cannon C."/>
            <person name="Castanera R."/>
            <person name="Culley D."/>
            <person name="Daum C."/>
            <person name="Ezra D."/>
            <person name="Gonzalez J."/>
            <person name="Henrissat B."/>
            <person name="Kuo A."/>
            <person name="Liang C."/>
            <person name="Lipzen A."/>
            <person name="Lutzoni F."/>
            <person name="Magnuson J."/>
            <person name="Mondo S."/>
            <person name="Nolan M."/>
            <person name="Ohm R."/>
            <person name="Pangilinan J."/>
            <person name="Park H.-J."/>
            <person name="Ramirez L."/>
            <person name="Alfaro M."/>
            <person name="Sun H."/>
            <person name="Tritt A."/>
            <person name="Yoshinaga Y."/>
            <person name="Zwiers L.-H."/>
            <person name="Turgeon B."/>
            <person name="Goodwin S."/>
            <person name="Spatafora J."/>
            <person name="Crous P."/>
            <person name="Grigoriev I."/>
        </authorList>
    </citation>
    <scope>NUCLEOTIDE SEQUENCE</scope>
    <source>
        <strain evidence="3">CBS 121410</strain>
    </source>
</reference>
<gene>
    <name evidence="3" type="ORF">K490DRAFT_49284</name>
</gene>
<dbReference type="Gene3D" id="3.40.30.10">
    <property type="entry name" value="Glutaredoxin"/>
    <property type="match status" value="1"/>
</dbReference>
<dbReference type="PANTHER" id="PTHR31902:SF7">
    <property type="entry name" value="ALTERED INHERITANCE OF MITOCHONDRIA PROTEIN 32"/>
    <property type="match status" value="1"/>
</dbReference>
<dbReference type="Proteomes" id="UP000799776">
    <property type="component" value="Unassembled WGS sequence"/>
</dbReference>
<dbReference type="Pfam" id="PF06999">
    <property type="entry name" value="Suc_Fer-like"/>
    <property type="match status" value="1"/>
</dbReference>
<proteinExistence type="inferred from homology"/>